<dbReference type="Pfam" id="PF24864">
    <property type="entry name" value="DUF7730"/>
    <property type="match status" value="1"/>
</dbReference>
<evidence type="ECO:0000256" key="1">
    <source>
        <dbReference type="SAM" id="MobiDB-lite"/>
    </source>
</evidence>
<dbReference type="PANTHER" id="PTHR42085">
    <property type="entry name" value="F-BOX DOMAIN-CONTAINING PROTEIN"/>
    <property type="match status" value="1"/>
</dbReference>
<organism evidence="3 4">
    <name type="scientific">Elasticomyces elasticus</name>
    <dbReference type="NCBI Taxonomy" id="574655"/>
    <lineage>
        <taxon>Eukaryota</taxon>
        <taxon>Fungi</taxon>
        <taxon>Dikarya</taxon>
        <taxon>Ascomycota</taxon>
        <taxon>Pezizomycotina</taxon>
        <taxon>Dothideomycetes</taxon>
        <taxon>Dothideomycetidae</taxon>
        <taxon>Mycosphaerellales</taxon>
        <taxon>Teratosphaeriaceae</taxon>
        <taxon>Elasticomyces</taxon>
    </lineage>
</organism>
<evidence type="ECO:0000313" key="4">
    <source>
        <dbReference type="Proteomes" id="UP001310594"/>
    </source>
</evidence>
<dbReference type="InterPro" id="IPR056632">
    <property type="entry name" value="DUF7730"/>
</dbReference>
<feature type="region of interest" description="Disordered" evidence="1">
    <location>
        <begin position="320"/>
        <end position="369"/>
    </location>
</feature>
<protein>
    <recommendedName>
        <fullName evidence="2">DUF7730 domain-containing protein</fullName>
    </recommendedName>
</protein>
<gene>
    <name evidence="3" type="ORF">LTR97_010483</name>
</gene>
<sequence>METSPLARLPAELRCSIWAYVLSMERPHIRSEPTPRRCKNRYALHTRHQHQIHNYHNNPTNILPGDNGFGLGLYDCVGSHNNLALLRTCRQILREAEKLVYICNDFHLDVQESDFRGYEDEHMGMRKGVRMLVTRFVAAMRGYIPRAIEIHHLNLCLYQSPGRDQELRELMEVLSDLLPLAARLPGCDLRLNVNISASFVEKGEHWRGNTLYNCIIRVRDPLTSLDDLALQLRAGKRPRTADVYSPALQSQDLEQVCLELQQMKRVFGTMWPIIPTQEMRGPWLRHPMLDGLGDDGALFSWLNTHGLTTWKRTEARPLLMKTEERTPGLRDGPARQPDDPLSTIELPAPQSSGNYPDLATTAGLESPSSSKCMLSAVDTKGYEAFWRQHKGTLPDNAEMADDVVFAVAMAGIIAR</sequence>
<evidence type="ECO:0000313" key="3">
    <source>
        <dbReference type="EMBL" id="KAK5693007.1"/>
    </source>
</evidence>
<dbReference type="PANTHER" id="PTHR42085:SF1">
    <property type="entry name" value="F-BOX DOMAIN-CONTAINING PROTEIN"/>
    <property type="match status" value="1"/>
</dbReference>
<accession>A0AAN7VNI9</accession>
<dbReference type="InterPro" id="IPR038883">
    <property type="entry name" value="AN11006-like"/>
</dbReference>
<dbReference type="EMBL" id="JAVRQU010000018">
    <property type="protein sequence ID" value="KAK5693007.1"/>
    <property type="molecule type" value="Genomic_DNA"/>
</dbReference>
<comment type="caution">
    <text evidence="3">The sequence shown here is derived from an EMBL/GenBank/DDBJ whole genome shotgun (WGS) entry which is preliminary data.</text>
</comment>
<reference evidence="3" key="1">
    <citation type="submission" date="2023-08" db="EMBL/GenBank/DDBJ databases">
        <title>Black Yeasts Isolated from many extreme environments.</title>
        <authorList>
            <person name="Coleine C."/>
            <person name="Stajich J.E."/>
            <person name="Selbmann L."/>
        </authorList>
    </citation>
    <scope>NUCLEOTIDE SEQUENCE</scope>
    <source>
        <strain evidence="3">CCFEE 5810</strain>
    </source>
</reference>
<feature type="domain" description="DUF7730" evidence="2">
    <location>
        <begin position="6"/>
        <end position="109"/>
    </location>
</feature>
<feature type="compositionally biased region" description="Basic and acidic residues" evidence="1">
    <location>
        <begin position="320"/>
        <end position="338"/>
    </location>
</feature>
<dbReference type="AlphaFoldDB" id="A0AAN7VNI9"/>
<evidence type="ECO:0000259" key="2">
    <source>
        <dbReference type="Pfam" id="PF24864"/>
    </source>
</evidence>
<name>A0AAN7VNI9_9PEZI</name>
<proteinExistence type="predicted"/>
<dbReference type="Proteomes" id="UP001310594">
    <property type="component" value="Unassembled WGS sequence"/>
</dbReference>